<feature type="transmembrane region" description="Helical" evidence="5">
    <location>
        <begin position="87"/>
        <end position="114"/>
    </location>
</feature>
<keyword evidence="4 5" id="KW-0472">Membrane</keyword>
<keyword evidence="7" id="KW-1185">Reference proteome</keyword>
<accession>A0A165SS71</accession>
<feature type="transmembrane region" description="Helical" evidence="5">
    <location>
        <begin position="126"/>
        <end position="144"/>
    </location>
</feature>
<proteinExistence type="predicted"/>
<keyword evidence="3 5" id="KW-1133">Transmembrane helix</keyword>
<dbReference type="GO" id="GO:0004930">
    <property type="term" value="F:G protein-coupled receptor activity"/>
    <property type="evidence" value="ECO:0007669"/>
    <property type="project" value="TreeGrafter"/>
</dbReference>
<dbReference type="Proteomes" id="UP000076761">
    <property type="component" value="Unassembled WGS sequence"/>
</dbReference>
<evidence type="ECO:0000256" key="2">
    <source>
        <dbReference type="ARBA" id="ARBA00022692"/>
    </source>
</evidence>
<evidence type="ECO:0000256" key="4">
    <source>
        <dbReference type="ARBA" id="ARBA00023136"/>
    </source>
</evidence>
<keyword evidence="2 5" id="KW-0812">Transmembrane</keyword>
<feature type="transmembrane region" description="Helical" evidence="5">
    <location>
        <begin position="20"/>
        <end position="41"/>
    </location>
</feature>
<comment type="subcellular location">
    <subcellularLocation>
        <location evidence="1">Membrane</location>
        <topology evidence="1">Multi-pass membrane protein</topology>
    </subcellularLocation>
</comment>
<dbReference type="PANTHER" id="PTHR23112:SF0">
    <property type="entry name" value="TRANSMEMBRANE PROTEIN 116"/>
    <property type="match status" value="1"/>
</dbReference>
<protein>
    <recommendedName>
        <fullName evidence="8">G-protein coupled receptors family 2 profile 2 domain-containing protein</fullName>
    </recommendedName>
</protein>
<dbReference type="GO" id="GO:0005886">
    <property type="term" value="C:plasma membrane"/>
    <property type="evidence" value="ECO:0007669"/>
    <property type="project" value="TreeGrafter"/>
</dbReference>
<organism evidence="6 7">
    <name type="scientific">Neolentinus lepideus HHB14362 ss-1</name>
    <dbReference type="NCBI Taxonomy" id="1314782"/>
    <lineage>
        <taxon>Eukaryota</taxon>
        <taxon>Fungi</taxon>
        <taxon>Dikarya</taxon>
        <taxon>Basidiomycota</taxon>
        <taxon>Agaricomycotina</taxon>
        <taxon>Agaricomycetes</taxon>
        <taxon>Gloeophyllales</taxon>
        <taxon>Gloeophyllaceae</taxon>
        <taxon>Neolentinus</taxon>
    </lineage>
</organism>
<evidence type="ECO:0000256" key="3">
    <source>
        <dbReference type="ARBA" id="ARBA00022989"/>
    </source>
</evidence>
<feature type="transmembrane region" description="Helical" evidence="5">
    <location>
        <begin position="176"/>
        <end position="198"/>
    </location>
</feature>
<dbReference type="SUPFAM" id="SSF81321">
    <property type="entry name" value="Family A G protein-coupled receptor-like"/>
    <property type="match status" value="1"/>
</dbReference>
<dbReference type="Gene3D" id="1.20.1070.10">
    <property type="entry name" value="Rhodopsin 7-helix transmembrane proteins"/>
    <property type="match status" value="1"/>
</dbReference>
<evidence type="ECO:0000313" key="6">
    <source>
        <dbReference type="EMBL" id="KZT25597.1"/>
    </source>
</evidence>
<dbReference type="AlphaFoldDB" id="A0A165SS71"/>
<dbReference type="InParanoid" id="A0A165SS71"/>
<gene>
    <name evidence="6" type="ORF">NEOLEDRAFT_352043</name>
</gene>
<evidence type="ECO:0000256" key="1">
    <source>
        <dbReference type="ARBA" id="ARBA00004141"/>
    </source>
</evidence>
<evidence type="ECO:0008006" key="8">
    <source>
        <dbReference type="Google" id="ProtNLM"/>
    </source>
</evidence>
<feature type="transmembrane region" description="Helical" evidence="5">
    <location>
        <begin position="300"/>
        <end position="325"/>
    </location>
</feature>
<dbReference type="PANTHER" id="PTHR23112">
    <property type="entry name" value="G PROTEIN-COUPLED RECEPTOR 157-RELATED"/>
    <property type="match status" value="1"/>
</dbReference>
<dbReference type="GO" id="GO:0007189">
    <property type="term" value="P:adenylate cyclase-activating G protein-coupled receptor signaling pathway"/>
    <property type="evidence" value="ECO:0007669"/>
    <property type="project" value="TreeGrafter"/>
</dbReference>
<evidence type="ECO:0000313" key="7">
    <source>
        <dbReference type="Proteomes" id="UP000076761"/>
    </source>
</evidence>
<feature type="transmembrane region" description="Helical" evidence="5">
    <location>
        <begin position="53"/>
        <end position="75"/>
    </location>
</feature>
<sequence>MGNDFAFTQHLVDVSNRLWLYFSAISAIFCFVLLVVILIVFLHRPSRKFLDRVSFRIVCYSLVSNTAFGIANAVGGSFTGPTPACGLAIWILQLTLQLSSMLNFCIALNMQLVIVHSIDGRKAEKYYILGSAILALSVTIPPYAARQYGWDRPLQDCWYSNNDKHQRLAWQIGTQLFWTGAAVVGEVVSSTILLSFLYQHLMRRRRIVQTATSIVNAEASINHNSAVSSTGLLKGHHRSVDRQFDHVREYKGIILRIALYPLASCIINITSIFCVLHASFTDGVHSQVDYNILLLSDFLYGGRGLVYALLAATDPALVRAINTFVRHFIYERSRSSADHMEKGAFAQDSNKSTQSTRAVIQSTAEPCSVGTVQVNICSTPDAVAVVSRKSFSGEVSANKGRGVNVDVGVEVASTTTSVEGENDSARKSSLELEREAFQKQI</sequence>
<dbReference type="EMBL" id="KV425571">
    <property type="protein sequence ID" value="KZT25597.1"/>
    <property type="molecule type" value="Genomic_DNA"/>
</dbReference>
<dbReference type="STRING" id="1314782.A0A165SS71"/>
<reference evidence="6 7" key="1">
    <citation type="journal article" date="2016" name="Mol. Biol. Evol.">
        <title>Comparative Genomics of Early-Diverging Mushroom-Forming Fungi Provides Insights into the Origins of Lignocellulose Decay Capabilities.</title>
        <authorList>
            <person name="Nagy L.G."/>
            <person name="Riley R."/>
            <person name="Tritt A."/>
            <person name="Adam C."/>
            <person name="Daum C."/>
            <person name="Floudas D."/>
            <person name="Sun H."/>
            <person name="Yadav J.S."/>
            <person name="Pangilinan J."/>
            <person name="Larsson K.H."/>
            <person name="Matsuura K."/>
            <person name="Barry K."/>
            <person name="Labutti K."/>
            <person name="Kuo R."/>
            <person name="Ohm R.A."/>
            <person name="Bhattacharya S.S."/>
            <person name="Shirouzu T."/>
            <person name="Yoshinaga Y."/>
            <person name="Martin F.M."/>
            <person name="Grigoriev I.V."/>
            <person name="Hibbett D.S."/>
        </authorList>
    </citation>
    <scope>NUCLEOTIDE SEQUENCE [LARGE SCALE GENOMIC DNA]</scope>
    <source>
        <strain evidence="6 7">HHB14362 ss-1</strain>
    </source>
</reference>
<dbReference type="OrthoDB" id="3251871at2759"/>
<name>A0A165SS71_9AGAM</name>
<evidence type="ECO:0000256" key="5">
    <source>
        <dbReference type="SAM" id="Phobius"/>
    </source>
</evidence>
<feature type="transmembrane region" description="Helical" evidence="5">
    <location>
        <begin position="257"/>
        <end position="280"/>
    </location>
</feature>